<keyword evidence="2" id="KW-0285">Flavoprotein</keyword>
<dbReference type="OMA" id="MSIEDFP"/>
<comment type="similarity">
    <text evidence="1">Belongs to the PheA/TfdB FAD monooxygenase family.</text>
</comment>
<dbReference type="InterPro" id="IPR038220">
    <property type="entry name" value="PHOX_C_sf"/>
</dbReference>
<dbReference type="SUPFAM" id="SSF52833">
    <property type="entry name" value="Thioredoxin-like"/>
    <property type="match status" value="1"/>
</dbReference>
<dbReference type="Gene3D" id="3.40.30.20">
    <property type="match status" value="1"/>
</dbReference>
<dbReference type="SUPFAM" id="SSF54373">
    <property type="entry name" value="FAD-linked reductases, C-terminal domain"/>
    <property type="match status" value="1"/>
</dbReference>
<evidence type="ECO:0000256" key="4">
    <source>
        <dbReference type="ARBA" id="ARBA00023002"/>
    </source>
</evidence>
<organism evidence="6 7">
    <name type="scientific">Syncephalastrum racemosum</name>
    <name type="common">Filamentous fungus</name>
    <dbReference type="NCBI Taxonomy" id="13706"/>
    <lineage>
        <taxon>Eukaryota</taxon>
        <taxon>Fungi</taxon>
        <taxon>Fungi incertae sedis</taxon>
        <taxon>Mucoromycota</taxon>
        <taxon>Mucoromycotina</taxon>
        <taxon>Mucoromycetes</taxon>
        <taxon>Mucorales</taxon>
        <taxon>Syncephalastraceae</taxon>
        <taxon>Syncephalastrum</taxon>
    </lineage>
</organism>
<dbReference type="SUPFAM" id="SSF51905">
    <property type="entry name" value="FAD/NAD(P)-binding domain"/>
    <property type="match status" value="1"/>
</dbReference>
<dbReference type="Pfam" id="PF01494">
    <property type="entry name" value="FAD_binding_3"/>
    <property type="match status" value="1"/>
</dbReference>
<proteinExistence type="inferred from homology"/>
<protein>
    <submittedName>
        <fullName evidence="6">FAD binding domain-domain-containing protein</fullName>
    </submittedName>
</protein>
<dbReference type="STRING" id="13706.A0A1X2HVZ1"/>
<evidence type="ECO:0000313" key="6">
    <source>
        <dbReference type="EMBL" id="ORZ03723.1"/>
    </source>
</evidence>
<evidence type="ECO:0000259" key="5">
    <source>
        <dbReference type="Pfam" id="PF01494"/>
    </source>
</evidence>
<evidence type="ECO:0000256" key="1">
    <source>
        <dbReference type="ARBA" id="ARBA00007801"/>
    </source>
</evidence>
<comment type="caution">
    <text evidence="6">The sequence shown here is derived from an EMBL/GenBank/DDBJ whole genome shotgun (WGS) entry which is preliminary data.</text>
</comment>
<gene>
    <name evidence="6" type="ORF">BCR43DRAFT_536445</name>
</gene>
<accession>A0A1X2HVZ1</accession>
<dbReference type="GO" id="GO:0071949">
    <property type="term" value="F:FAD binding"/>
    <property type="evidence" value="ECO:0007669"/>
    <property type="project" value="InterPro"/>
</dbReference>
<keyword evidence="4" id="KW-0560">Oxidoreductase</keyword>
<dbReference type="PANTHER" id="PTHR43004:SF4">
    <property type="entry name" value="FAD-BINDING DOMAIN-CONTAINING PROTEIN"/>
    <property type="match status" value="1"/>
</dbReference>
<dbReference type="Gene3D" id="3.50.50.60">
    <property type="entry name" value="FAD/NAD(P)-binding domain"/>
    <property type="match status" value="1"/>
</dbReference>
<dbReference type="InterPro" id="IPR002938">
    <property type="entry name" value="FAD-bd"/>
</dbReference>
<dbReference type="InterPro" id="IPR036249">
    <property type="entry name" value="Thioredoxin-like_sf"/>
</dbReference>
<evidence type="ECO:0000256" key="3">
    <source>
        <dbReference type="ARBA" id="ARBA00022827"/>
    </source>
</evidence>
<dbReference type="EMBL" id="MCGN01000001">
    <property type="protein sequence ID" value="ORZ03723.1"/>
    <property type="molecule type" value="Genomic_DNA"/>
</dbReference>
<dbReference type="PRINTS" id="PR00420">
    <property type="entry name" value="RNGMNOXGNASE"/>
</dbReference>
<name>A0A1X2HVZ1_SYNRA</name>
<feature type="domain" description="FAD-binding" evidence="5">
    <location>
        <begin position="18"/>
        <end position="374"/>
    </location>
</feature>
<keyword evidence="3" id="KW-0274">FAD</keyword>
<dbReference type="OrthoDB" id="1716816at2759"/>
<sequence>MPTRNEESAAKTSDNQIDFVIVGAGPVGLLAANLIVQAGFSVRIFDIEYEPNHWGRGDWIHGRTLELLDRAGLSEELLKTGVKVDRLSSYTNGQHKSSMPFVPEKVESKHQYLLCVGQHITESTLESGLAQKSDVNVERPATVVNVAQASDDTVYALRATVMHMREEAARTEVVACKYLLACDGAHSDIRSQLGIAYEGETTETHAGVLDALIRTNFQGRKDVCMLQNDHAKTVSLFPRENGLTRLFVHFDENELAIRKEQFNRNKIQLEDIQREAKRALLPHRLEFLGILYWSVYVVGQRRASTMDAMDHRVFLCGDAAHSQSPTLGQGLNTGFGDVFNLIWKIKMVERGDAHRELLSTYSGERQAVAKHVLEVDKDVASAAATPFSSSSTTQRDYCEVVQEHRAFTTGFGIHYNSPEAESGESASQLEIGMRAPNYKVVHYKSRSKVRIFDNIRWLDGYSLLLIAGDLTRSAETIIDFLADWEKTKPACVGHWAVLTTTASERIPDSIKPHEDHLLLDKLNQAPCHAAFKDEVNHAPVQVVIVRPDGYIGHIVRGAVGDKLLSATKLHFDNLKNQTFFTA</sequence>
<keyword evidence="7" id="KW-1185">Reference proteome</keyword>
<evidence type="ECO:0000256" key="2">
    <source>
        <dbReference type="ARBA" id="ARBA00022630"/>
    </source>
</evidence>
<dbReference type="InterPro" id="IPR036188">
    <property type="entry name" value="FAD/NAD-bd_sf"/>
</dbReference>
<reference evidence="6 7" key="1">
    <citation type="submission" date="2016-07" db="EMBL/GenBank/DDBJ databases">
        <title>Pervasive Adenine N6-methylation of Active Genes in Fungi.</title>
        <authorList>
            <consortium name="DOE Joint Genome Institute"/>
            <person name="Mondo S.J."/>
            <person name="Dannebaum R.O."/>
            <person name="Kuo R.C."/>
            <person name="Labutti K."/>
            <person name="Haridas S."/>
            <person name="Kuo A."/>
            <person name="Salamov A."/>
            <person name="Ahrendt S.R."/>
            <person name="Lipzen A."/>
            <person name="Sullivan W."/>
            <person name="Andreopoulos W.B."/>
            <person name="Clum A."/>
            <person name="Lindquist E."/>
            <person name="Daum C."/>
            <person name="Ramamoorthy G.K."/>
            <person name="Gryganskyi A."/>
            <person name="Culley D."/>
            <person name="Magnuson J.K."/>
            <person name="James T.Y."/>
            <person name="O'Malley M.A."/>
            <person name="Stajich J.E."/>
            <person name="Spatafora J.W."/>
            <person name="Visel A."/>
            <person name="Grigoriev I.V."/>
        </authorList>
    </citation>
    <scope>NUCLEOTIDE SEQUENCE [LARGE SCALE GENOMIC DNA]</scope>
    <source>
        <strain evidence="6 7">NRRL 2496</strain>
    </source>
</reference>
<dbReference type="GO" id="GO:0016709">
    <property type="term" value="F:oxidoreductase activity, acting on paired donors, with incorporation or reduction of molecular oxygen, NAD(P)H as one donor, and incorporation of one atom of oxygen"/>
    <property type="evidence" value="ECO:0007669"/>
    <property type="project" value="UniProtKB-ARBA"/>
</dbReference>
<dbReference type="InParanoid" id="A0A1X2HVZ1"/>
<dbReference type="Gene3D" id="3.30.9.10">
    <property type="entry name" value="D-Amino Acid Oxidase, subunit A, domain 2"/>
    <property type="match status" value="1"/>
</dbReference>
<dbReference type="AlphaFoldDB" id="A0A1X2HVZ1"/>
<dbReference type="InterPro" id="IPR050641">
    <property type="entry name" value="RIFMO-like"/>
</dbReference>
<dbReference type="Proteomes" id="UP000242180">
    <property type="component" value="Unassembled WGS sequence"/>
</dbReference>
<dbReference type="PANTHER" id="PTHR43004">
    <property type="entry name" value="TRK SYSTEM POTASSIUM UPTAKE PROTEIN"/>
    <property type="match status" value="1"/>
</dbReference>
<evidence type="ECO:0000313" key="7">
    <source>
        <dbReference type="Proteomes" id="UP000242180"/>
    </source>
</evidence>